<dbReference type="PANTHER" id="PTHR34982:SF1">
    <property type="entry name" value="FLAGELLAR ASSEMBLY PROTEIN FLIH"/>
    <property type="match status" value="1"/>
</dbReference>
<keyword evidence="1" id="KW-0813">Transport</keyword>
<dbReference type="EMBL" id="SBLC01000006">
    <property type="protein sequence ID" value="RWY42963.1"/>
    <property type="molecule type" value="Genomic_DNA"/>
</dbReference>
<keyword evidence="4" id="KW-1185">Reference proteome</keyword>
<evidence type="ECO:0000313" key="4">
    <source>
        <dbReference type="Proteomes" id="UP000287168"/>
    </source>
</evidence>
<dbReference type="RefSeq" id="WP_128487228.1">
    <property type="nucleotide sequence ID" value="NZ_JBHLXB010000088.1"/>
</dbReference>
<evidence type="ECO:0008006" key="5">
    <source>
        <dbReference type="Google" id="ProtNLM"/>
    </source>
</evidence>
<dbReference type="AlphaFoldDB" id="A0A3S3YG28"/>
<dbReference type="InterPro" id="IPR051472">
    <property type="entry name" value="T3SS_Stator/FliH"/>
</dbReference>
<evidence type="ECO:0000313" key="3">
    <source>
        <dbReference type="EMBL" id="RWY42963.1"/>
    </source>
</evidence>
<proteinExistence type="predicted"/>
<protein>
    <recommendedName>
        <fullName evidence="5">Flagellar assembly protein FliH</fullName>
    </recommendedName>
</protein>
<evidence type="ECO:0000256" key="2">
    <source>
        <dbReference type="ARBA" id="ARBA00022927"/>
    </source>
</evidence>
<reference evidence="3 4" key="1">
    <citation type="journal article" date="2015" name="Int. J. Syst. Evol. Microbiol.">
        <title>Gemmobacter intermedius sp. nov., isolated from a white stork (Ciconia ciconia).</title>
        <authorList>
            <person name="Kampfer P."/>
            <person name="Jerzak L."/>
            <person name="Wilharm G."/>
            <person name="Golke J."/>
            <person name="Busse H.J."/>
            <person name="Glaeser S.P."/>
        </authorList>
    </citation>
    <scope>NUCLEOTIDE SEQUENCE [LARGE SCALE GENOMIC DNA]</scope>
    <source>
        <strain evidence="3 4">119/4</strain>
    </source>
</reference>
<dbReference type="Proteomes" id="UP000287168">
    <property type="component" value="Unassembled WGS sequence"/>
</dbReference>
<sequence>MSFLFDRDFDAEAAAGLIPAPRPDAKPAPLSLTAEELAAKLQAAREEGYAQGHAEGLAEGQHLAQEDGAARARESLAALVPQISALEGDLSRYRAARERDLIRLTQALAARLLPEIAARFAPRRLAAFCRRALLLAEGPGGLTLEVPPAALEPLQADFREALTGTGAAVHLIAAPDLAEGAARARWSGGEAHFHPEALMSEILATLDLLSRDAAQATTEGSDDHGQP</sequence>
<dbReference type="GO" id="GO:0005829">
    <property type="term" value="C:cytosol"/>
    <property type="evidence" value="ECO:0007669"/>
    <property type="project" value="TreeGrafter"/>
</dbReference>
<comment type="caution">
    <text evidence="3">The sequence shown here is derived from an EMBL/GenBank/DDBJ whole genome shotgun (WGS) entry which is preliminary data.</text>
</comment>
<evidence type="ECO:0000256" key="1">
    <source>
        <dbReference type="ARBA" id="ARBA00022448"/>
    </source>
</evidence>
<gene>
    <name evidence="3" type="ORF">EP867_05630</name>
</gene>
<keyword evidence="2" id="KW-0653">Protein transport</keyword>
<accession>A0A3S3YG28</accession>
<dbReference type="PANTHER" id="PTHR34982">
    <property type="entry name" value="YOP PROTEINS TRANSLOCATION PROTEIN L"/>
    <property type="match status" value="1"/>
</dbReference>
<dbReference type="OrthoDB" id="7873045at2"/>
<organism evidence="3 4">
    <name type="scientific">Falsigemmobacter intermedius</name>
    <dbReference type="NCBI Taxonomy" id="1553448"/>
    <lineage>
        <taxon>Bacteria</taxon>
        <taxon>Pseudomonadati</taxon>
        <taxon>Pseudomonadota</taxon>
        <taxon>Alphaproteobacteria</taxon>
        <taxon>Rhodobacterales</taxon>
        <taxon>Paracoccaceae</taxon>
        <taxon>Falsigemmobacter</taxon>
    </lineage>
</organism>
<name>A0A3S3YG28_9RHOB</name>
<dbReference type="GO" id="GO:0015031">
    <property type="term" value="P:protein transport"/>
    <property type="evidence" value="ECO:0007669"/>
    <property type="project" value="UniProtKB-KW"/>
</dbReference>